<keyword evidence="6" id="KW-0283">Flagellar rotation</keyword>
<name>A0A6G5QPU9_CAMRE</name>
<organism evidence="9 10">
    <name type="scientific">Campylobacter rectus</name>
    <name type="common">Wolinella recta</name>
    <dbReference type="NCBI Taxonomy" id="203"/>
    <lineage>
        <taxon>Bacteria</taxon>
        <taxon>Pseudomonadati</taxon>
        <taxon>Campylobacterota</taxon>
        <taxon>Epsilonproteobacteria</taxon>
        <taxon>Campylobacterales</taxon>
        <taxon>Campylobacteraceae</taxon>
        <taxon>Campylobacter</taxon>
    </lineage>
</organism>
<evidence type="ECO:0000313" key="9">
    <source>
        <dbReference type="EMBL" id="QCD47651.1"/>
    </source>
</evidence>
<keyword evidence="4" id="KW-1003">Cell membrane</keyword>
<keyword evidence="5" id="KW-0145">Chemotaxis</keyword>
<dbReference type="InterPro" id="IPR036429">
    <property type="entry name" value="SpoA-like_sf"/>
</dbReference>
<dbReference type="GO" id="GO:0003774">
    <property type="term" value="F:cytoskeletal motor activity"/>
    <property type="evidence" value="ECO:0007669"/>
    <property type="project" value="InterPro"/>
</dbReference>
<dbReference type="PANTHER" id="PTHR43484">
    <property type="match status" value="1"/>
</dbReference>
<sequence length="118" mass="13272">MSEELQEVTAAETAPQGVQEMLQERGGLFKSYDELMDIGVDFISELGTTTISVKQLLKLEVGSVIDLEKPAGESVELFINNRIFGKGEVMVYEKNLAIRINEILDSKSVIQYFKREQL</sequence>
<accession>A0A6G5QPU9</accession>
<keyword evidence="7" id="KW-0472">Membrane</keyword>
<evidence type="ECO:0000256" key="5">
    <source>
        <dbReference type="ARBA" id="ARBA00022500"/>
    </source>
</evidence>
<keyword evidence="9" id="KW-0282">Flagellum</keyword>
<comment type="subcellular location">
    <subcellularLocation>
        <location evidence="1">Cell membrane</location>
        <topology evidence="1">Peripheral membrane protein</topology>
        <orientation evidence="1">Cytoplasmic side</orientation>
    </subcellularLocation>
</comment>
<dbReference type="InterPro" id="IPR001543">
    <property type="entry name" value="FliN-like_C"/>
</dbReference>
<keyword evidence="9" id="KW-0966">Cell projection</keyword>
<dbReference type="PRINTS" id="PR00956">
    <property type="entry name" value="FLGMOTORFLIN"/>
</dbReference>
<keyword evidence="9" id="KW-0969">Cilium</keyword>
<evidence type="ECO:0000256" key="4">
    <source>
        <dbReference type="ARBA" id="ARBA00022475"/>
    </source>
</evidence>
<dbReference type="PANTHER" id="PTHR43484:SF1">
    <property type="entry name" value="FLAGELLAR MOTOR SWITCH PROTEIN FLIN"/>
    <property type="match status" value="1"/>
</dbReference>
<dbReference type="KEGG" id="crx:CRECT_2048"/>
<dbReference type="SUPFAM" id="SSF101801">
    <property type="entry name" value="Surface presentation of antigens (SPOA)"/>
    <property type="match status" value="1"/>
</dbReference>
<evidence type="ECO:0000256" key="3">
    <source>
        <dbReference type="ARBA" id="ARBA00021897"/>
    </source>
</evidence>
<protein>
    <recommendedName>
        <fullName evidence="3">Flagellar motor switch protein FliN</fullName>
    </recommendedName>
</protein>
<dbReference type="GO" id="GO:0005886">
    <property type="term" value="C:plasma membrane"/>
    <property type="evidence" value="ECO:0007669"/>
    <property type="project" value="UniProtKB-SubCell"/>
</dbReference>
<evidence type="ECO:0000256" key="2">
    <source>
        <dbReference type="ARBA" id="ARBA00009226"/>
    </source>
</evidence>
<evidence type="ECO:0000256" key="6">
    <source>
        <dbReference type="ARBA" id="ARBA00022779"/>
    </source>
</evidence>
<dbReference type="GO" id="GO:0009425">
    <property type="term" value="C:bacterial-type flagellum basal body"/>
    <property type="evidence" value="ECO:0007669"/>
    <property type="project" value="InterPro"/>
</dbReference>
<dbReference type="GO" id="GO:0006935">
    <property type="term" value="P:chemotaxis"/>
    <property type="evidence" value="ECO:0007669"/>
    <property type="project" value="UniProtKB-KW"/>
</dbReference>
<dbReference type="GO" id="GO:0071973">
    <property type="term" value="P:bacterial-type flagellum-dependent cell motility"/>
    <property type="evidence" value="ECO:0007669"/>
    <property type="project" value="InterPro"/>
</dbReference>
<reference evidence="9 10" key="1">
    <citation type="submission" date="2016-07" db="EMBL/GenBank/DDBJ databases">
        <title>Comparative genomics of the Campylobacter concisus group.</title>
        <authorList>
            <person name="Miller W.G."/>
            <person name="Yee E."/>
            <person name="Chapman M.H."/>
            <person name="Huynh S."/>
            <person name="Bono J.L."/>
            <person name="On S.L.W."/>
            <person name="StLeger J."/>
            <person name="Foster G."/>
            <person name="Parker C.T."/>
        </authorList>
    </citation>
    <scope>NUCLEOTIDE SEQUENCE [LARGE SCALE GENOMIC DNA]</scope>
    <source>
        <strain evidence="9 10">ATCC 33238</strain>
    </source>
</reference>
<dbReference type="Pfam" id="PF01052">
    <property type="entry name" value="FliMN_C"/>
    <property type="match status" value="1"/>
</dbReference>
<dbReference type="Proteomes" id="UP000502377">
    <property type="component" value="Chromosome"/>
</dbReference>
<dbReference type="InterPro" id="IPR001172">
    <property type="entry name" value="FliN_T3SS_HrcQb"/>
</dbReference>
<dbReference type="InterPro" id="IPR051469">
    <property type="entry name" value="FliN/MopA/SpaO"/>
</dbReference>
<proteinExistence type="inferred from homology"/>
<dbReference type="AlphaFoldDB" id="A0A6G5QPU9"/>
<gene>
    <name evidence="9" type="primary">fliN</name>
    <name evidence="9" type="ORF">CRECT_2048</name>
</gene>
<dbReference type="EMBL" id="CP012543">
    <property type="protein sequence ID" value="QCD47651.1"/>
    <property type="molecule type" value="Genomic_DNA"/>
</dbReference>
<evidence type="ECO:0000256" key="7">
    <source>
        <dbReference type="ARBA" id="ARBA00023136"/>
    </source>
</evidence>
<dbReference type="NCBIfam" id="NF006273">
    <property type="entry name" value="PRK08433.1"/>
    <property type="match status" value="1"/>
</dbReference>
<dbReference type="Gene3D" id="2.30.330.10">
    <property type="entry name" value="SpoA-like"/>
    <property type="match status" value="1"/>
</dbReference>
<comment type="similarity">
    <text evidence="2">Belongs to the FliN/MopA/SpaO family.</text>
</comment>
<evidence type="ECO:0000313" key="10">
    <source>
        <dbReference type="Proteomes" id="UP000502377"/>
    </source>
</evidence>
<evidence type="ECO:0000256" key="1">
    <source>
        <dbReference type="ARBA" id="ARBA00004413"/>
    </source>
</evidence>
<feature type="domain" description="Flagellar motor switch protein FliN-like C-terminal" evidence="8">
    <location>
        <begin position="33"/>
        <end position="104"/>
    </location>
</feature>
<evidence type="ECO:0000259" key="8">
    <source>
        <dbReference type="Pfam" id="PF01052"/>
    </source>
</evidence>